<keyword evidence="4" id="KW-1185">Reference proteome</keyword>
<evidence type="ECO:0000256" key="2">
    <source>
        <dbReference type="SAM" id="SignalP"/>
    </source>
</evidence>
<protein>
    <recommendedName>
        <fullName evidence="5">DUF3347 domain-containing protein</fullName>
    </recommendedName>
</protein>
<reference evidence="3 4" key="1">
    <citation type="submission" date="2020-09" db="EMBL/GenBank/DDBJ databases">
        <authorList>
            <person name="Kim M.K."/>
        </authorList>
    </citation>
    <scope>NUCLEOTIDE SEQUENCE [LARGE SCALE GENOMIC DNA]</scope>
    <source>
        <strain evidence="3 4">BT189</strain>
    </source>
</reference>
<dbReference type="EMBL" id="JACXAC010000001">
    <property type="protein sequence ID" value="MBD2720756.1"/>
    <property type="molecule type" value="Genomic_DNA"/>
</dbReference>
<gene>
    <name evidence="3" type="ORF">IC234_01345</name>
</gene>
<feature type="signal peptide" evidence="2">
    <location>
        <begin position="1"/>
        <end position="28"/>
    </location>
</feature>
<comment type="caution">
    <text evidence="3">The sequence shown here is derived from an EMBL/GenBank/DDBJ whole genome shotgun (WGS) entry which is preliminary data.</text>
</comment>
<evidence type="ECO:0000313" key="3">
    <source>
        <dbReference type="EMBL" id="MBD2720756.1"/>
    </source>
</evidence>
<accession>A0ABR8JL81</accession>
<evidence type="ECO:0008006" key="5">
    <source>
        <dbReference type="Google" id="ProtNLM"/>
    </source>
</evidence>
<dbReference type="Proteomes" id="UP000606003">
    <property type="component" value="Unassembled WGS sequence"/>
</dbReference>
<keyword evidence="2" id="KW-0732">Signal</keyword>
<sequence>MYQNPTTMTTKSAFASLLLALMAGTASAQQASRATTVEPQDKTQSSPRLNPVQVRADRLSNQMVRDLRLNNYQAAKLRAVNADKIAKMAAIERKNAGNPSLIDAECNGVCKERDKELQAFLSNDQYSSYFGSRATYYKYDKDYAAQSASILLTNSVQNPAPARANDATIAPASTKPANRPAGNLGRNAR</sequence>
<name>A0ABR8JL81_9BACT</name>
<proteinExistence type="predicted"/>
<evidence type="ECO:0000313" key="4">
    <source>
        <dbReference type="Proteomes" id="UP000606003"/>
    </source>
</evidence>
<feature type="region of interest" description="Disordered" evidence="1">
    <location>
        <begin position="161"/>
        <end position="189"/>
    </location>
</feature>
<feature type="chain" id="PRO_5046580600" description="DUF3347 domain-containing protein" evidence="2">
    <location>
        <begin position="29"/>
        <end position="189"/>
    </location>
</feature>
<organism evidence="3 4">
    <name type="scientific">Hymenobacter armeniacus</name>
    <dbReference type="NCBI Taxonomy" id="2771358"/>
    <lineage>
        <taxon>Bacteria</taxon>
        <taxon>Pseudomonadati</taxon>
        <taxon>Bacteroidota</taxon>
        <taxon>Cytophagia</taxon>
        <taxon>Cytophagales</taxon>
        <taxon>Hymenobacteraceae</taxon>
        <taxon>Hymenobacter</taxon>
    </lineage>
</organism>
<evidence type="ECO:0000256" key="1">
    <source>
        <dbReference type="SAM" id="MobiDB-lite"/>
    </source>
</evidence>